<dbReference type="InterPro" id="IPR014031">
    <property type="entry name" value="Ketoacyl_synth_C"/>
</dbReference>
<dbReference type="SUPFAM" id="SSF47336">
    <property type="entry name" value="ACP-like"/>
    <property type="match status" value="1"/>
</dbReference>
<dbReference type="InterPro" id="IPR018201">
    <property type="entry name" value="Ketoacyl_synth_AS"/>
</dbReference>
<sequence>MLPSTEVHETKSADKFPPILLYFGNEYPNDDVNELFRRLQQHSKDRRFRLLNAYLEESTLVLQDEVAKLPHHLKSRVPHFDNIVTLWEHGYLRELGPRSGHGECFSPDIAAGHHEAIETEFDLPKNLTTVAGLSVGLFSAAAIALSASLAEVVRNGAECLRVSFRLGVYVGDFSSLLEAPQLEGTLASWAHVVTGMTEASVQSELTRVNEDLGNPETSKVFISAADKSSVSVSGPPSRIKAAFLQSSNLRYSRSLALPVYDGLCHATHIYSQEDVNAVLNISESLIPATRPLQLRVISSRTGEPFTASTASGLLSEIATGLIMGTIYLDNIVEGILHHIGTFPRAESSRIDSFRTSIIFKGILEAIGAGYPDLTIVKNDLVDWVHQDFGPRRRNDPANSKLAIVGMACRMPGGANNLEEFWELLEHGRDACTTVPPDRFDLETHYDPTGKTENAAQTPYGNFIDRPGYFDAAFFAMSPKEAEQTDPMQRLAIVTAYEAMEMAGLVIGRTPSTRRDRIGSYYGQASDDWRELNASQNIGTYAVPGGVRGFTVGRINYFFKLSGPCLCIDTACSSSMAAVHAACMALWAGDVDVALAGGVNIITDPDNYAGLGNAHFLSQTGQCKVWDKDADGYCRAEGIGSVVIKRLEDAEADNDNILAVVLSAATNHSADAISITHPHAGHQKDNCRRVLRKAGISPLQVSYVEMHGTGTQAGDAIESESVLDVFAPLKQLRRPDQRLHLGAVKSNIGHGEAAAGISSLIKMLLMFQRNTIPPHIGIRTEMNLELPKDLDRRNAGLVFETTPWLRPEGKKRISVVNSFGAHGGNTTLLLEDAPERQRQRISPESSDRRSVYSITISAKSKKSLQGNINNLLAYLEQQPDTDLADLSYTTCARRMHHNLRVATVVSSVSGLQTFLRSAIDSNVATTAQSVPSNIPSVVFTFTGQGASDRGVRQELFDDFPAFRTQVLQLDQIVQRLGFPSVVPALTGSTDDEVLSPVVSQLSIVVLEIALGRFWRLLGVRPSAVIGHSLGEYAALEVAGVLSAADVLYLVGRRAQITEQRCTPYSHSMLSVLASPDKIERVLRGVSETSNVEYEVSCQNTHEDTVLGGAKADIDAIRQVLETNSYKCVLLAIPFAYHTSQMDSVVDELEEIAKNMPFKAPSVPVLSTMLGTAIFDGKTINPTYLRRQTRGTVKFATVWVDLGPHPVCVGFIRKLSIESRIAVSCRRNEDNFSTITKSLVTLHLAGATPFWNVFFQPNEQVYALLNLPKYSWNETNYWIPYLGTWALDKALLKYGSTPRGTTAAAMLPATGLRTSTIHQTTLETIDSTTATLHVLSDMQAPEFRTAIFGHTMNNCGVATSSIWTDMALAVGEYLYRKLVPRAKDVHMNVCDLEVLHAQVVSKVKGRSQQLSLEAHLDLDTQYMSLEWYNVNAETGERAPEWFASAAVRFENPDAWTAEWNRTGHLVLGRIETLQRLAVDGLANRFSKRLAYTLFKNVVDYSDWYRGIDNVIMNDYEAVANVTLIPDRHGTWHTPPHWIDSVCHLARLIMNGSDASNTQDFFYVTPGSDSFRLLKPLEPGAKYKSYVRMFPLPVEAGNMHAGDVYILQDDLIVGVLCQIRFRRVPRLLMDRFFSPPAADNSGAHDTPGPQRSQAPPAVAPASTKSRQKPPQVPSSHVPNKKSTTDTTHVQASHSITVRVGLDKSNGVGGESDNDGSTSFTSGTSTADTSITPTESADVDSGLVGQCIKIISRETNLDMGELTADATFAELGVDSLMSLVLSEKFRNELGIDVKSSLFLECPTIGEVKEWIDQNC</sequence>
<dbReference type="Gene3D" id="3.30.70.3290">
    <property type="match status" value="1"/>
</dbReference>
<dbReference type="InterPro" id="IPR009081">
    <property type="entry name" value="PP-bd_ACP"/>
</dbReference>
<dbReference type="InterPro" id="IPR042104">
    <property type="entry name" value="PKS_dehydratase_sf"/>
</dbReference>
<reference evidence="10" key="2">
    <citation type="journal article" date="2023" name="IMA Fungus">
        <title>Comparative genomic study of the Penicillium genus elucidates a diverse pangenome and 15 lateral gene transfer events.</title>
        <authorList>
            <person name="Petersen C."/>
            <person name="Sorensen T."/>
            <person name="Nielsen M.R."/>
            <person name="Sondergaard T.E."/>
            <person name="Sorensen J.L."/>
            <person name="Fitzpatrick D.A."/>
            <person name="Frisvad J.C."/>
            <person name="Nielsen K.L."/>
        </authorList>
    </citation>
    <scope>NUCLEOTIDE SEQUENCE</scope>
    <source>
        <strain evidence="10">IBT 29495</strain>
    </source>
</reference>
<dbReference type="InterPro" id="IPR050091">
    <property type="entry name" value="PKS_NRPS_Biosynth_Enz"/>
</dbReference>
<dbReference type="GO" id="GO:0006633">
    <property type="term" value="P:fatty acid biosynthetic process"/>
    <property type="evidence" value="ECO:0007669"/>
    <property type="project" value="InterPro"/>
</dbReference>
<evidence type="ECO:0000259" key="8">
    <source>
        <dbReference type="PROSITE" id="PS52004"/>
    </source>
</evidence>
<dbReference type="EMBL" id="JAPWDS010000005">
    <property type="protein sequence ID" value="KAJ5497184.1"/>
    <property type="molecule type" value="Genomic_DNA"/>
</dbReference>
<dbReference type="PROSITE" id="PS52019">
    <property type="entry name" value="PKS_MFAS_DH"/>
    <property type="match status" value="1"/>
</dbReference>
<evidence type="ECO:0000313" key="11">
    <source>
        <dbReference type="Proteomes" id="UP001149954"/>
    </source>
</evidence>
<evidence type="ECO:0000256" key="2">
    <source>
        <dbReference type="ARBA" id="ARBA00022450"/>
    </source>
</evidence>
<dbReference type="NCBIfam" id="TIGR04532">
    <property type="entry name" value="PT_fungal_PKS"/>
    <property type="match status" value="1"/>
</dbReference>
<dbReference type="InterPro" id="IPR016035">
    <property type="entry name" value="Acyl_Trfase/lysoPLipase"/>
</dbReference>
<dbReference type="SUPFAM" id="SSF53901">
    <property type="entry name" value="Thiolase-like"/>
    <property type="match status" value="1"/>
</dbReference>
<dbReference type="Gene3D" id="1.10.1200.10">
    <property type="entry name" value="ACP-like"/>
    <property type="match status" value="1"/>
</dbReference>
<name>A0A9X0C4H5_9EURO</name>
<dbReference type="GO" id="GO:0004312">
    <property type="term" value="F:fatty acid synthase activity"/>
    <property type="evidence" value="ECO:0007669"/>
    <property type="project" value="TreeGrafter"/>
</dbReference>
<dbReference type="Proteomes" id="UP001149954">
    <property type="component" value="Unassembled WGS sequence"/>
</dbReference>
<keyword evidence="3" id="KW-0597">Phosphoprotein</keyword>
<dbReference type="InterPro" id="IPR016039">
    <property type="entry name" value="Thiolase-like"/>
</dbReference>
<comment type="pathway">
    <text evidence="1">Secondary metabolite biosynthesis.</text>
</comment>
<dbReference type="InterPro" id="IPR030918">
    <property type="entry name" value="PT_fungal_PKS"/>
</dbReference>
<dbReference type="Pfam" id="PF22621">
    <property type="entry name" value="CurL-like_PKS_C"/>
    <property type="match status" value="1"/>
</dbReference>
<dbReference type="InterPro" id="IPR049900">
    <property type="entry name" value="PKS_mFAS_DH"/>
</dbReference>
<dbReference type="FunFam" id="3.10.129.110:FF:000001">
    <property type="entry name" value="Sterigmatocystin biosynthesis polyketide synthase"/>
    <property type="match status" value="1"/>
</dbReference>
<dbReference type="PROSITE" id="PS00606">
    <property type="entry name" value="KS3_1"/>
    <property type="match status" value="1"/>
</dbReference>
<dbReference type="InterPro" id="IPR014043">
    <property type="entry name" value="Acyl_transferase_dom"/>
</dbReference>
<feature type="active site" description="Proton acceptor; for dehydratase activity" evidence="5">
    <location>
        <position position="1348"/>
    </location>
</feature>
<dbReference type="Pfam" id="PF00109">
    <property type="entry name" value="ketoacyl-synt"/>
    <property type="match status" value="1"/>
</dbReference>
<feature type="region of interest" description="C-terminal hotdog fold" evidence="5">
    <location>
        <begin position="1479"/>
        <end position="1627"/>
    </location>
</feature>
<dbReference type="Pfam" id="PF00550">
    <property type="entry name" value="PP-binding"/>
    <property type="match status" value="1"/>
</dbReference>
<evidence type="ECO:0000259" key="7">
    <source>
        <dbReference type="PROSITE" id="PS50075"/>
    </source>
</evidence>
<evidence type="ECO:0000256" key="6">
    <source>
        <dbReference type="SAM" id="MobiDB-lite"/>
    </source>
</evidence>
<feature type="domain" description="Ketosynthase family 3 (KS3)" evidence="8">
    <location>
        <begin position="398"/>
        <end position="831"/>
    </location>
</feature>
<feature type="domain" description="PKS/mFAS DH" evidence="9">
    <location>
        <begin position="1316"/>
        <end position="1627"/>
    </location>
</feature>
<feature type="domain" description="Carrier" evidence="7">
    <location>
        <begin position="1734"/>
        <end position="1811"/>
    </location>
</feature>
<gene>
    <name evidence="10" type="ORF">N7463_009171</name>
</gene>
<keyword evidence="2" id="KW-0596">Phosphopantetheine</keyword>
<dbReference type="PANTHER" id="PTHR43775:SF24">
    <property type="entry name" value="NON-REDUCING POLYKETIDE SYNTHASE APTA-RELATED"/>
    <property type="match status" value="1"/>
</dbReference>
<evidence type="ECO:0000256" key="5">
    <source>
        <dbReference type="PROSITE-ProRule" id="PRU01363"/>
    </source>
</evidence>
<dbReference type="Gene3D" id="3.40.47.10">
    <property type="match status" value="1"/>
</dbReference>
<comment type="caution">
    <text evidence="10">The sequence shown here is derived from an EMBL/GenBank/DDBJ whole genome shotgun (WGS) entry which is preliminary data.</text>
</comment>
<dbReference type="PANTHER" id="PTHR43775">
    <property type="entry name" value="FATTY ACID SYNTHASE"/>
    <property type="match status" value="1"/>
</dbReference>
<dbReference type="InterPro" id="IPR014030">
    <property type="entry name" value="Ketoacyl_synth_N"/>
</dbReference>
<feature type="region of interest" description="N-terminal hotdog fold" evidence="5">
    <location>
        <begin position="1316"/>
        <end position="1454"/>
    </location>
</feature>
<feature type="compositionally biased region" description="Polar residues" evidence="6">
    <location>
        <begin position="1670"/>
        <end position="1692"/>
    </location>
</feature>
<feature type="active site" description="Proton donor; for dehydratase activity" evidence="5">
    <location>
        <position position="1537"/>
    </location>
</feature>
<dbReference type="Pfam" id="PF02801">
    <property type="entry name" value="Ketoacyl-synt_C"/>
    <property type="match status" value="1"/>
</dbReference>
<dbReference type="Gene3D" id="3.10.129.110">
    <property type="entry name" value="Polyketide synthase dehydratase"/>
    <property type="match status" value="1"/>
</dbReference>
<dbReference type="PROSITE" id="PS52004">
    <property type="entry name" value="KS3_2"/>
    <property type="match status" value="1"/>
</dbReference>
<keyword evidence="11" id="KW-1185">Reference proteome</keyword>
<dbReference type="OrthoDB" id="329835at2759"/>
<dbReference type="CDD" id="cd00833">
    <property type="entry name" value="PKS"/>
    <property type="match status" value="1"/>
</dbReference>
<dbReference type="FunFam" id="3.40.366.10:FF:000017">
    <property type="entry name" value="Non-reducing polyketide synthase aptA"/>
    <property type="match status" value="1"/>
</dbReference>
<organism evidence="10 11">
    <name type="scientific">Penicillium fimorum</name>
    <dbReference type="NCBI Taxonomy" id="1882269"/>
    <lineage>
        <taxon>Eukaryota</taxon>
        <taxon>Fungi</taxon>
        <taxon>Dikarya</taxon>
        <taxon>Ascomycota</taxon>
        <taxon>Pezizomycotina</taxon>
        <taxon>Eurotiomycetes</taxon>
        <taxon>Eurotiomycetidae</taxon>
        <taxon>Eurotiales</taxon>
        <taxon>Aspergillaceae</taxon>
        <taxon>Penicillium</taxon>
    </lineage>
</organism>
<dbReference type="InterPro" id="IPR020806">
    <property type="entry name" value="PKS_PP-bd"/>
</dbReference>
<keyword evidence="4" id="KW-0808">Transferase</keyword>
<dbReference type="SMART" id="SM00825">
    <property type="entry name" value="PKS_KS"/>
    <property type="match status" value="1"/>
</dbReference>
<evidence type="ECO:0000256" key="3">
    <source>
        <dbReference type="ARBA" id="ARBA00022553"/>
    </source>
</evidence>
<feature type="compositionally biased region" description="Low complexity" evidence="6">
    <location>
        <begin position="1711"/>
        <end position="1726"/>
    </location>
</feature>
<dbReference type="SMART" id="SM00827">
    <property type="entry name" value="PKS_AT"/>
    <property type="match status" value="1"/>
</dbReference>
<proteinExistence type="predicted"/>
<evidence type="ECO:0000259" key="9">
    <source>
        <dbReference type="PROSITE" id="PS52019"/>
    </source>
</evidence>
<dbReference type="GO" id="GO:0031177">
    <property type="term" value="F:phosphopantetheine binding"/>
    <property type="evidence" value="ECO:0007669"/>
    <property type="project" value="InterPro"/>
</dbReference>
<dbReference type="FunFam" id="1.10.1200.10:FF:000011">
    <property type="entry name" value="Sterigmatocystin biosynthesis polyketide synthase"/>
    <property type="match status" value="1"/>
</dbReference>
<evidence type="ECO:0000256" key="4">
    <source>
        <dbReference type="ARBA" id="ARBA00022679"/>
    </source>
</evidence>
<dbReference type="SUPFAM" id="SSF52151">
    <property type="entry name" value="FabD/lysophospholipase-like"/>
    <property type="match status" value="1"/>
</dbReference>
<reference evidence="10" key="1">
    <citation type="submission" date="2022-12" db="EMBL/GenBank/DDBJ databases">
        <authorList>
            <person name="Petersen C."/>
        </authorList>
    </citation>
    <scope>NUCLEOTIDE SEQUENCE</scope>
    <source>
        <strain evidence="10">IBT 29495</strain>
    </source>
</reference>
<dbReference type="Pfam" id="PF00698">
    <property type="entry name" value="Acyl_transf_1"/>
    <property type="match status" value="1"/>
</dbReference>
<dbReference type="InterPro" id="IPR001227">
    <property type="entry name" value="Ac_transferase_dom_sf"/>
</dbReference>
<accession>A0A9X0C4H5</accession>
<dbReference type="InterPro" id="IPR020841">
    <property type="entry name" value="PKS_Beta-ketoAc_synthase_dom"/>
</dbReference>
<protein>
    <submittedName>
        <fullName evidence="10">Ketoacyl-synt-domain-containing protein</fullName>
    </submittedName>
</protein>
<dbReference type="Pfam" id="PF16073">
    <property type="entry name" value="SAT"/>
    <property type="match status" value="1"/>
</dbReference>
<evidence type="ECO:0000256" key="1">
    <source>
        <dbReference type="ARBA" id="ARBA00005179"/>
    </source>
</evidence>
<dbReference type="Gene3D" id="3.40.366.10">
    <property type="entry name" value="Malonyl-Coenzyme A Acyl Carrier Protein, domain 2"/>
    <property type="match status" value="2"/>
</dbReference>
<dbReference type="PROSITE" id="PS50075">
    <property type="entry name" value="CARRIER"/>
    <property type="match status" value="1"/>
</dbReference>
<dbReference type="GO" id="GO:0030639">
    <property type="term" value="P:polyketide biosynthetic process"/>
    <property type="evidence" value="ECO:0007669"/>
    <property type="project" value="UniProtKB-ARBA"/>
</dbReference>
<dbReference type="InterPro" id="IPR032088">
    <property type="entry name" value="SAT"/>
</dbReference>
<dbReference type="InterPro" id="IPR036736">
    <property type="entry name" value="ACP-like_sf"/>
</dbReference>
<feature type="region of interest" description="Disordered" evidence="6">
    <location>
        <begin position="1635"/>
        <end position="1734"/>
    </location>
</feature>
<dbReference type="SMART" id="SM00823">
    <property type="entry name" value="PKS_PP"/>
    <property type="match status" value="1"/>
</dbReference>
<dbReference type="GO" id="GO:0004315">
    <property type="term" value="F:3-oxoacyl-[acyl-carrier-protein] synthase activity"/>
    <property type="evidence" value="ECO:0007669"/>
    <property type="project" value="InterPro"/>
</dbReference>
<evidence type="ECO:0000313" key="10">
    <source>
        <dbReference type="EMBL" id="KAJ5497184.1"/>
    </source>
</evidence>